<dbReference type="GO" id="GO:0016020">
    <property type="term" value="C:membrane"/>
    <property type="evidence" value="ECO:0007669"/>
    <property type="project" value="InterPro"/>
</dbReference>
<dbReference type="AlphaFoldDB" id="A0A0N5AEG3"/>
<sequence>MNDSHQYYNSTETYDRFQKRHTLMDNSADCTDNHTSNSSKCKPTIFFASEISFPTNRRSQSSVSEQLKNKSCISIANCRRRSTTRIYRQKLPSKLGQRKSVGEQCFNSVAENINGPNYYNLANNRTSVNRKNSYQHPELPRRKSLGSESEYRHRCLYCRCWYDVNNNPVGCCSEAPDSLDNLIKKLTCYPLAQAVVYHCCRENDEVEAKIGRYGNGYVGFLSIITF</sequence>
<dbReference type="Pfam" id="PF05210">
    <property type="entry name" value="Sprouty"/>
    <property type="match status" value="1"/>
</dbReference>
<evidence type="ECO:0000313" key="1">
    <source>
        <dbReference type="Proteomes" id="UP000046393"/>
    </source>
</evidence>
<protein>
    <submittedName>
        <fullName evidence="2">Uncharacterized protein</fullName>
    </submittedName>
</protein>
<evidence type="ECO:0000313" key="2">
    <source>
        <dbReference type="WBParaSite" id="SMUV_0000261801-mRNA-1"/>
    </source>
</evidence>
<dbReference type="GO" id="GO:0009966">
    <property type="term" value="P:regulation of signal transduction"/>
    <property type="evidence" value="ECO:0007669"/>
    <property type="project" value="InterPro"/>
</dbReference>
<name>A0A0N5AEG3_9BILA</name>
<dbReference type="Proteomes" id="UP000046393">
    <property type="component" value="Unplaced"/>
</dbReference>
<accession>A0A0N5AEG3</accession>
<keyword evidence="1" id="KW-1185">Reference proteome</keyword>
<proteinExistence type="predicted"/>
<dbReference type="STRING" id="451379.A0A0N5AEG3"/>
<organism evidence="1 2">
    <name type="scientific">Syphacia muris</name>
    <dbReference type="NCBI Taxonomy" id="451379"/>
    <lineage>
        <taxon>Eukaryota</taxon>
        <taxon>Metazoa</taxon>
        <taxon>Ecdysozoa</taxon>
        <taxon>Nematoda</taxon>
        <taxon>Chromadorea</taxon>
        <taxon>Rhabditida</taxon>
        <taxon>Spirurina</taxon>
        <taxon>Oxyuridomorpha</taxon>
        <taxon>Oxyuroidea</taxon>
        <taxon>Oxyuridae</taxon>
        <taxon>Syphacia</taxon>
    </lineage>
</organism>
<reference evidence="2" key="1">
    <citation type="submission" date="2017-02" db="UniProtKB">
        <authorList>
            <consortium name="WormBaseParasite"/>
        </authorList>
    </citation>
    <scope>IDENTIFICATION</scope>
</reference>
<dbReference type="InterPro" id="IPR007875">
    <property type="entry name" value="Sprouty"/>
</dbReference>
<dbReference type="WBParaSite" id="SMUV_0000261801-mRNA-1">
    <property type="protein sequence ID" value="SMUV_0000261801-mRNA-1"/>
    <property type="gene ID" value="SMUV_0000261801"/>
</dbReference>